<organism evidence="2 3">
    <name type="scientific">Bifidobacterium myosotis</name>
    <dbReference type="NCBI Taxonomy" id="1630166"/>
    <lineage>
        <taxon>Bacteria</taxon>
        <taxon>Bacillati</taxon>
        <taxon>Actinomycetota</taxon>
        <taxon>Actinomycetes</taxon>
        <taxon>Bifidobacteriales</taxon>
        <taxon>Bifidobacteriaceae</taxon>
        <taxon>Bifidobacterium</taxon>
    </lineage>
</organism>
<feature type="region of interest" description="Disordered" evidence="1">
    <location>
        <begin position="29"/>
        <end position="48"/>
    </location>
</feature>
<gene>
    <name evidence="2" type="ORF">EMO91_01975</name>
</gene>
<dbReference type="RefSeq" id="WP_150378636.1">
    <property type="nucleotide sequence ID" value="NZ_RZUH01000001.1"/>
</dbReference>
<protein>
    <recommendedName>
        <fullName evidence="4">Transposase</fullName>
    </recommendedName>
</protein>
<evidence type="ECO:0000313" key="3">
    <source>
        <dbReference type="Proteomes" id="UP000410049"/>
    </source>
</evidence>
<evidence type="ECO:0000313" key="2">
    <source>
        <dbReference type="EMBL" id="KAA8829755.1"/>
    </source>
</evidence>
<dbReference type="Proteomes" id="UP000410049">
    <property type="component" value="Unassembled WGS sequence"/>
</dbReference>
<comment type="caution">
    <text evidence="2">The sequence shown here is derived from an EMBL/GenBank/DDBJ whole genome shotgun (WGS) entry which is preliminary data.</text>
</comment>
<proteinExistence type="predicted"/>
<reference evidence="2 3" key="1">
    <citation type="journal article" date="2019" name="Syst. Appl. Microbiol.">
        <title>Characterization of Bifidobacterium species in feaces of the Egyptian fruit bat: Description of B. vespertilionis sp. nov. and B. rousetti sp. nov.</title>
        <authorList>
            <person name="Modesto M."/>
            <person name="Satti M."/>
            <person name="Watanabe K."/>
            <person name="Puglisi E."/>
            <person name="Morelli L."/>
            <person name="Huang C.-H."/>
            <person name="Liou J.-S."/>
            <person name="Miyashita M."/>
            <person name="Tamura T."/>
            <person name="Saito S."/>
            <person name="Mori K."/>
            <person name="Huang L."/>
            <person name="Sciavilla P."/>
            <person name="Sandri C."/>
            <person name="Spiezio C."/>
            <person name="Vitali F."/>
            <person name="Cavalieri D."/>
            <person name="Perpetuini G."/>
            <person name="Tofalo R."/>
            <person name="Bonetti A."/>
            <person name="Arita M."/>
            <person name="Mattarelli P."/>
        </authorList>
    </citation>
    <scope>NUCLEOTIDE SEQUENCE [LARGE SCALE GENOMIC DNA]</scope>
    <source>
        <strain evidence="2 3">RST17</strain>
    </source>
</reference>
<dbReference type="AlphaFoldDB" id="A0A5M9ZQN2"/>
<sequence length="81" mass="9212">MEDVLAVYERAYDPDRPVVVMDEKPLQPLGPARDALPARPGSARKEDHEYARRGTCSIFVWAEPLAGWRDAYALPTRTRED</sequence>
<name>A0A5M9ZQN2_9BIFI</name>
<accession>A0A5M9ZQN2</accession>
<evidence type="ECO:0008006" key="4">
    <source>
        <dbReference type="Google" id="ProtNLM"/>
    </source>
</evidence>
<dbReference type="EMBL" id="RZUH01000001">
    <property type="protein sequence ID" value="KAA8829755.1"/>
    <property type="molecule type" value="Genomic_DNA"/>
</dbReference>
<evidence type="ECO:0000256" key="1">
    <source>
        <dbReference type="SAM" id="MobiDB-lite"/>
    </source>
</evidence>